<gene>
    <name evidence="1" type="ORF">MMEN_LOCUS6445</name>
</gene>
<dbReference type="AlphaFoldDB" id="A0A8S4AUN0"/>
<keyword evidence="2" id="KW-1185">Reference proteome</keyword>
<comment type="caution">
    <text evidence="1">The sequence shown here is derived from an EMBL/GenBank/DDBJ whole genome shotgun (WGS) entry which is preliminary data.</text>
</comment>
<accession>A0A8S4AUN0</accession>
<evidence type="ECO:0000313" key="2">
    <source>
        <dbReference type="Proteomes" id="UP000677803"/>
    </source>
</evidence>
<reference evidence="1" key="1">
    <citation type="submission" date="2021-05" db="EMBL/GenBank/DDBJ databases">
        <authorList>
            <person name="Tigano A."/>
        </authorList>
    </citation>
    <scope>NUCLEOTIDE SEQUENCE</scope>
</reference>
<name>A0A8S4AUN0_9TELE</name>
<dbReference type="InterPro" id="IPR036465">
    <property type="entry name" value="vWFA_dom_sf"/>
</dbReference>
<dbReference type="Gene3D" id="3.40.50.410">
    <property type="entry name" value="von Willebrand factor, type A domain"/>
    <property type="match status" value="1"/>
</dbReference>
<dbReference type="EMBL" id="CAJRST010005557">
    <property type="protein sequence ID" value="CAG5892046.1"/>
    <property type="molecule type" value="Genomic_DNA"/>
</dbReference>
<protein>
    <submittedName>
        <fullName evidence="1">(Atlantic silverside) hypothetical protein</fullName>
    </submittedName>
</protein>
<proteinExistence type="predicted"/>
<sequence length="165" mass="17476">MTPVCPVDFLFLVDSSDVSGRVLFERQKELVLRVSGRLLALRSSGWRLRVRLAALQFGGGNISVQHNLRDWQDADGGGHGLPGGGGAPPGRAMAAAARLFRGESSPAGLKGALLLLSAAGPDHYSAAAAEEKLQGVRLLTSTIVRSKSQRPVSVGKGRWVILEVR</sequence>
<organism evidence="1 2">
    <name type="scientific">Menidia menidia</name>
    <name type="common">Atlantic silverside</name>
    <dbReference type="NCBI Taxonomy" id="238744"/>
    <lineage>
        <taxon>Eukaryota</taxon>
        <taxon>Metazoa</taxon>
        <taxon>Chordata</taxon>
        <taxon>Craniata</taxon>
        <taxon>Vertebrata</taxon>
        <taxon>Euteleostomi</taxon>
        <taxon>Actinopterygii</taxon>
        <taxon>Neopterygii</taxon>
        <taxon>Teleostei</taxon>
        <taxon>Neoteleostei</taxon>
        <taxon>Acanthomorphata</taxon>
        <taxon>Ovalentaria</taxon>
        <taxon>Atherinomorphae</taxon>
        <taxon>Atheriniformes</taxon>
        <taxon>Atherinopsidae</taxon>
        <taxon>Menidiinae</taxon>
        <taxon>Menidia</taxon>
    </lineage>
</organism>
<evidence type="ECO:0000313" key="1">
    <source>
        <dbReference type="EMBL" id="CAG5892046.1"/>
    </source>
</evidence>
<dbReference type="SUPFAM" id="SSF53300">
    <property type="entry name" value="vWA-like"/>
    <property type="match status" value="1"/>
</dbReference>
<dbReference type="Proteomes" id="UP000677803">
    <property type="component" value="Unassembled WGS sequence"/>
</dbReference>
<dbReference type="OrthoDB" id="687730at2759"/>